<dbReference type="PANTHER" id="PTHR33883">
    <property type="entry name" value="WPP DOMAIN-ASSOCIATED PROTEIN"/>
    <property type="match status" value="1"/>
</dbReference>
<dbReference type="Proteomes" id="UP000467840">
    <property type="component" value="Chromosome 6"/>
</dbReference>
<accession>A0A6A6MVL9</accession>
<gene>
    <name evidence="2" type="ORF">GH714_041244</name>
</gene>
<evidence type="ECO:0000313" key="2">
    <source>
        <dbReference type="EMBL" id="KAF2317922.1"/>
    </source>
</evidence>
<dbReference type="PANTHER" id="PTHR33883:SF10">
    <property type="entry name" value="WPP DOMAIN-ASSOCIATED PROTEIN"/>
    <property type="match status" value="1"/>
</dbReference>
<evidence type="ECO:0000256" key="1">
    <source>
        <dbReference type="SAM" id="Coils"/>
    </source>
</evidence>
<name>A0A6A6MVL9_HEVBR</name>
<feature type="coiled-coil region" evidence="1">
    <location>
        <begin position="477"/>
        <end position="636"/>
    </location>
</feature>
<evidence type="ECO:0000313" key="3">
    <source>
        <dbReference type="Proteomes" id="UP000467840"/>
    </source>
</evidence>
<dbReference type="AlphaFoldDB" id="A0A6A6MVL9"/>
<comment type="caution">
    <text evidence="2">The sequence shown here is derived from an EMBL/GenBank/DDBJ whole genome shotgun (WGS) entry which is preliminary data.</text>
</comment>
<dbReference type="EMBL" id="JAAGAX010000004">
    <property type="protein sequence ID" value="KAF2317922.1"/>
    <property type="molecule type" value="Genomic_DNA"/>
</dbReference>
<proteinExistence type="predicted"/>
<keyword evidence="3" id="KW-1185">Reference proteome</keyword>
<keyword evidence="1" id="KW-0175">Coiled coil</keyword>
<feature type="coiled-coil region" evidence="1">
    <location>
        <begin position="291"/>
        <end position="318"/>
    </location>
</feature>
<protein>
    <recommendedName>
        <fullName evidence="4">WPP domain-associated protein</fullName>
    </recommendedName>
</protein>
<reference evidence="2 3" key="1">
    <citation type="journal article" date="2020" name="Mol. Plant">
        <title>The Chromosome-Based Rubber Tree Genome Provides New Insights into Spurge Genome Evolution and Rubber Biosynthesis.</title>
        <authorList>
            <person name="Liu J."/>
            <person name="Shi C."/>
            <person name="Shi C.C."/>
            <person name="Li W."/>
            <person name="Zhang Q.J."/>
            <person name="Zhang Y."/>
            <person name="Li K."/>
            <person name="Lu H.F."/>
            <person name="Shi C."/>
            <person name="Zhu S.T."/>
            <person name="Xiao Z.Y."/>
            <person name="Nan H."/>
            <person name="Yue Y."/>
            <person name="Zhu X.G."/>
            <person name="Wu Y."/>
            <person name="Hong X.N."/>
            <person name="Fan G.Y."/>
            <person name="Tong Y."/>
            <person name="Zhang D."/>
            <person name="Mao C.L."/>
            <person name="Liu Y.L."/>
            <person name="Hao S.J."/>
            <person name="Liu W.Q."/>
            <person name="Lv M.Q."/>
            <person name="Zhang H.B."/>
            <person name="Liu Y."/>
            <person name="Hu-Tang G.R."/>
            <person name="Wang J.P."/>
            <person name="Wang J.H."/>
            <person name="Sun Y.H."/>
            <person name="Ni S.B."/>
            <person name="Chen W.B."/>
            <person name="Zhang X.C."/>
            <person name="Jiao Y.N."/>
            <person name="Eichler E.E."/>
            <person name="Li G.H."/>
            <person name="Liu X."/>
            <person name="Gao L.Z."/>
        </authorList>
    </citation>
    <scope>NUCLEOTIDE SEQUENCE [LARGE SCALE GENOMIC DNA]</scope>
    <source>
        <strain evidence="3">cv. GT1</strain>
        <tissue evidence="2">Leaf</tissue>
    </source>
</reference>
<feature type="coiled-coil region" evidence="1">
    <location>
        <begin position="669"/>
        <end position="724"/>
    </location>
</feature>
<evidence type="ECO:0008006" key="4">
    <source>
        <dbReference type="Google" id="ProtNLM"/>
    </source>
</evidence>
<organism evidence="2 3">
    <name type="scientific">Hevea brasiliensis</name>
    <name type="common">Para rubber tree</name>
    <name type="synonym">Siphonia brasiliensis</name>
    <dbReference type="NCBI Taxonomy" id="3981"/>
    <lineage>
        <taxon>Eukaryota</taxon>
        <taxon>Viridiplantae</taxon>
        <taxon>Streptophyta</taxon>
        <taxon>Embryophyta</taxon>
        <taxon>Tracheophyta</taxon>
        <taxon>Spermatophyta</taxon>
        <taxon>Magnoliopsida</taxon>
        <taxon>eudicotyledons</taxon>
        <taxon>Gunneridae</taxon>
        <taxon>Pentapetalae</taxon>
        <taxon>rosids</taxon>
        <taxon>fabids</taxon>
        <taxon>Malpighiales</taxon>
        <taxon>Euphorbiaceae</taxon>
        <taxon>Crotonoideae</taxon>
        <taxon>Micrandreae</taxon>
        <taxon>Hevea</taxon>
    </lineage>
</organism>
<dbReference type="InterPro" id="IPR037490">
    <property type="entry name" value="WAP"/>
</dbReference>
<sequence length="758" mass="87515">MVSDSVVKGMICAVEQEAAEKIAQKESELAKLKETLHLYHVGADGNESMRYSMMCHEPKSRKYGLYSSHSNGTVDHERLQDFLGNLKFAAKDQFKKLKKEIDRIRKGSGSLGLSGILEDNMPEKWIDVDRALDGLRTTLESAFMHAEDMVCLSKSLLFDWRQEREFQAEIEGILIKNCIQSFQEEFEERLWDQNAKSYGNESANWLEMIKEITSFRQELDAISKSLSVPESGHLISHGSLEHRKASVNHISSASLWEGNGKHDDSVTVVPENMDCAQLKHFSKEELFNYFKSEMTKMRRDHELKVQQMTEECFSLKREYLKERGSSVPVRKDKEFDSLRKKIPEKIKCLSSQVSDAAEKIQEHSLAEEKLSRMYEDLKCVIEDANIEASISDDLYKFLLKEMVNQMKSFIEELDIEHDIMDGIYEIIFKEATRNAEPTGNLEIEDSVIESVIMQGICEVIFRESFKEAEEKVGTLNLKYMNENKVRVSLEMQALEKEKELRLNIAEREKLEQKMLLLRAAIEEKGNLIQERVGVLTKEKEKVELVSQELDELRLQTTQQLSKYNEDLQVIKGDLVNASEKIEMDKMEISKLREQLEIVTKKLREADEEKSLLLSTSQQYQNTISSAEAREREYRKQTNSTIVLIQGLEKAVNDFEYRATEDIKMNRLRLEALSSQLSSLIQEAIKLKKTGLLYKQRLEKRCSDLQKAEAEVDLLGDEVDTLLSLLEKIYIALDHYSPILQHYPGVRYFSSVGYTNDVM</sequence>